<keyword evidence="11" id="KW-0408">Iron</keyword>
<name>A0A822ZWW6_NELNU</name>
<evidence type="ECO:0000256" key="6">
    <source>
        <dbReference type="ARBA" id="ARBA00022723"/>
    </source>
</evidence>
<dbReference type="GO" id="GO:0004656">
    <property type="term" value="F:procollagen-proline 4-dioxygenase activity"/>
    <property type="evidence" value="ECO:0007669"/>
    <property type="project" value="UniProtKB-EC"/>
</dbReference>
<comment type="catalytic activity">
    <reaction evidence="13">
        <text>L-prolyl-[collagen] + 2-oxoglutarate + O2 = trans-4-hydroxy-L-prolyl-[collagen] + succinate + CO2</text>
        <dbReference type="Rhea" id="RHEA:18945"/>
        <dbReference type="Rhea" id="RHEA-COMP:11676"/>
        <dbReference type="Rhea" id="RHEA-COMP:11680"/>
        <dbReference type="ChEBI" id="CHEBI:15379"/>
        <dbReference type="ChEBI" id="CHEBI:16526"/>
        <dbReference type="ChEBI" id="CHEBI:16810"/>
        <dbReference type="ChEBI" id="CHEBI:30031"/>
        <dbReference type="ChEBI" id="CHEBI:50342"/>
        <dbReference type="ChEBI" id="CHEBI:61965"/>
        <dbReference type="EC" id="1.14.11.2"/>
    </reaction>
</comment>
<organism evidence="15 16">
    <name type="scientific">Nelumbo nucifera</name>
    <name type="common">Sacred lotus</name>
    <dbReference type="NCBI Taxonomy" id="4432"/>
    <lineage>
        <taxon>Eukaryota</taxon>
        <taxon>Viridiplantae</taxon>
        <taxon>Streptophyta</taxon>
        <taxon>Embryophyta</taxon>
        <taxon>Tracheophyta</taxon>
        <taxon>Spermatophyta</taxon>
        <taxon>Magnoliopsida</taxon>
        <taxon>Proteales</taxon>
        <taxon>Nelumbonaceae</taxon>
        <taxon>Nelumbo</taxon>
    </lineage>
</organism>
<dbReference type="PANTHER" id="PTHR10869">
    <property type="entry name" value="PROLYL 4-HYDROXYLASE ALPHA SUBUNIT"/>
    <property type="match status" value="1"/>
</dbReference>
<evidence type="ECO:0000256" key="1">
    <source>
        <dbReference type="ARBA" id="ARBA00001961"/>
    </source>
</evidence>
<comment type="similarity">
    <text evidence="3">Belongs to the P4HA family.</text>
</comment>
<evidence type="ECO:0000256" key="4">
    <source>
        <dbReference type="ARBA" id="ARBA00012269"/>
    </source>
</evidence>
<keyword evidence="7" id="KW-0223">Dioxygenase</keyword>
<dbReference type="PANTHER" id="PTHR10869:SF102">
    <property type="entry name" value="PROLYL 4-HYDROXYLASE 12-RELATED"/>
    <property type="match status" value="1"/>
</dbReference>
<dbReference type="InterPro" id="IPR045054">
    <property type="entry name" value="P4HA-like"/>
</dbReference>
<dbReference type="AlphaFoldDB" id="A0A822ZWW6"/>
<evidence type="ECO:0000256" key="3">
    <source>
        <dbReference type="ARBA" id="ARBA00006511"/>
    </source>
</evidence>
<keyword evidence="10" id="KW-0560">Oxidoreductase</keyword>
<dbReference type="EMBL" id="DUZY01000008">
    <property type="protein sequence ID" value="DAD47366.1"/>
    <property type="molecule type" value="Genomic_DNA"/>
</dbReference>
<evidence type="ECO:0000256" key="8">
    <source>
        <dbReference type="ARBA" id="ARBA00022968"/>
    </source>
</evidence>
<keyword evidence="12" id="KW-0472">Membrane</keyword>
<proteinExistence type="inferred from homology"/>
<dbReference type="SMART" id="SM00702">
    <property type="entry name" value="P4Hc"/>
    <property type="match status" value="1"/>
</dbReference>
<reference evidence="15 16" key="1">
    <citation type="journal article" date="2020" name="Mol. Biol. Evol.">
        <title>Distinct Expression and Methylation Patterns for Genes with Different Fates following a Single Whole-Genome Duplication in Flowering Plants.</title>
        <authorList>
            <person name="Shi T."/>
            <person name="Rahmani R.S."/>
            <person name="Gugger P.F."/>
            <person name="Wang M."/>
            <person name="Li H."/>
            <person name="Zhang Y."/>
            <person name="Li Z."/>
            <person name="Wang Q."/>
            <person name="Van de Peer Y."/>
            <person name="Marchal K."/>
            <person name="Chen J."/>
        </authorList>
    </citation>
    <scope>NUCLEOTIDE SEQUENCE [LARGE SCALE GENOMIC DNA]</scope>
    <source>
        <tissue evidence="15">Leaf</tissue>
    </source>
</reference>
<dbReference type="Gene3D" id="2.60.120.620">
    <property type="entry name" value="q2cbj1_9rhob like domain"/>
    <property type="match status" value="1"/>
</dbReference>
<evidence type="ECO:0000256" key="7">
    <source>
        <dbReference type="ARBA" id="ARBA00022964"/>
    </source>
</evidence>
<dbReference type="InterPro" id="IPR044862">
    <property type="entry name" value="Pro_4_hyd_alph_FE2OG_OXY"/>
</dbReference>
<keyword evidence="5" id="KW-0812">Transmembrane</keyword>
<keyword evidence="6" id="KW-0479">Metal-binding</keyword>
<evidence type="ECO:0000256" key="11">
    <source>
        <dbReference type="ARBA" id="ARBA00023004"/>
    </source>
</evidence>
<dbReference type="GO" id="GO:0031418">
    <property type="term" value="F:L-ascorbic acid binding"/>
    <property type="evidence" value="ECO:0007669"/>
    <property type="project" value="InterPro"/>
</dbReference>
<dbReference type="GO" id="GO:0005789">
    <property type="term" value="C:endoplasmic reticulum membrane"/>
    <property type="evidence" value="ECO:0007669"/>
    <property type="project" value="UniProtKB-SubCell"/>
</dbReference>
<dbReference type="Proteomes" id="UP000607653">
    <property type="component" value="Unassembled WGS sequence"/>
</dbReference>
<evidence type="ECO:0000313" key="16">
    <source>
        <dbReference type="Proteomes" id="UP000607653"/>
    </source>
</evidence>
<evidence type="ECO:0000256" key="13">
    <source>
        <dbReference type="ARBA" id="ARBA00049169"/>
    </source>
</evidence>
<keyword evidence="16" id="KW-1185">Reference proteome</keyword>
<keyword evidence="9" id="KW-1133">Transmembrane helix</keyword>
<comment type="subcellular location">
    <subcellularLocation>
        <location evidence="2">Endoplasmic reticulum membrane</location>
        <topology evidence="2">Single-pass type II membrane protein</topology>
    </subcellularLocation>
</comment>
<gene>
    <name evidence="15" type="ORF">HUJ06_017303</name>
</gene>
<dbReference type="SMART" id="SM00254">
    <property type="entry name" value="ShKT"/>
    <property type="match status" value="1"/>
</dbReference>
<protein>
    <recommendedName>
        <fullName evidence="4">procollagen-proline 4-dioxygenase</fullName>
        <ecNumber evidence="4">1.14.11.2</ecNumber>
    </recommendedName>
</protein>
<accession>A0A822ZWW6</accession>
<feature type="domain" description="ShKT" evidence="14">
    <location>
        <begin position="211"/>
        <end position="251"/>
    </location>
</feature>
<evidence type="ECO:0000259" key="14">
    <source>
        <dbReference type="PROSITE" id="PS51670"/>
    </source>
</evidence>
<evidence type="ECO:0000313" key="15">
    <source>
        <dbReference type="EMBL" id="DAD47366.1"/>
    </source>
</evidence>
<evidence type="ECO:0000256" key="2">
    <source>
        <dbReference type="ARBA" id="ARBA00004648"/>
    </source>
</evidence>
<evidence type="ECO:0000256" key="5">
    <source>
        <dbReference type="ARBA" id="ARBA00022692"/>
    </source>
</evidence>
<evidence type="ECO:0000256" key="12">
    <source>
        <dbReference type="ARBA" id="ARBA00023136"/>
    </source>
</evidence>
<evidence type="ECO:0000256" key="10">
    <source>
        <dbReference type="ARBA" id="ARBA00023002"/>
    </source>
</evidence>
<dbReference type="InterPro" id="IPR006620">
    <property type="entry name" value="Pro_4_hyd_alph"/>
</dbReference>
<dbReference type="PROSITE" id="PS51670">
    <property type="entry name" value="SHKT"/>
    <property type="match status" value="1"/>
</dbReference>
<dbReference type="InterPro" id="IPR003582">
    <property type="entry name" value="ShKT_dom"/>
</dbReference>
<comment type="caution">
    <text evidence="15">The sequence shown here is derived from an EMBL/GenBank/DDBJ whole genome shotgun (WGS) entry which is preliminary data.</text>
</comment>
<keyword evidence="8" id="KW-0735">Signal-anchor</keyword>
<sequence length="252" mass="28641">MKVTQRVLLQNLNFQVLQLPWKQTNSRHAWMLSISICSYKLVLGCFSLDFCSSDLDDVVARIENRISTWTFLPKVSSTPLHVLHYGIEETKKHLDYYGDEGRSQPLMATVVLYLSNVTQGGEIFFPKLKLKNTYLNDGSWSDCAKHTFALKPIKGNALLFFNAHPNTIPDESSSYSRCPVLDGEKWCAMKFFYIRAISGEKVLSELGNSECTDEEESCPRWAALGECQRNPVYMIGTPDYYGSCRKSCNACR</sequence>
<comment type="cofactor">
    <cofactor evidence="1">
        <name>L-ascorbate</name>
        <dbReference type="ChEBI" id="CHEBI:38290"/>
    </cofactor>
</comment>
<dbReference type="EC" id="1.14.11.2" evidence="4"/>
<dbReference type="GO" id="GO:0005506">
    <property type="term" value="F:iron ion binding"/>
    <property type="evidence" value="ECO:0007669"/>
    <property type="project" value="InterPro"/>
</dbReference>
<dbReference type="Pfam" id="PF13640">
    <property type="entry name" value="2OG-FeII_Oxy_3"/>
    <property type="match status" value="1"/>
</dbReference>
<evidence type="ECO:0000256" key="9">
    <source>
        <dbReference type="ARBA" id="ARBA00022989"/>
    </source>
</evidence>